<dbReference type="InterPro" id="IPR029069">
    <property type="entry name" value="HotDog_dom_sf"/>
</dbReference>
<dbReference type="AlphaFoldDB" id="A0A1P8UXG2"/>
<dbReference type="Gene3D" id="3.10.129.10">
    <property type="entry name" value="Hotdog Thioesterase"/>
    <property type="match status" value="1"/>
</dbReference>
<proteinExistence type="predicted"/>
<evidence type="ECO:0000256" key="1">
    <source>
        <dbReference type="ARBA" id="ARBA00022801"/>
    </source>
</evidence>
<dbReference type="STRING" id="1250539.Ga0080574_TMP3741"/>
<dbReference type="KEGG" id="paby:Ga0080574_TMP3741"/>
<evidence type="ECO:0000259" key="2">
    <source>
        <dbReference type="Pfam" id="PF03061"/>
    </source>
</evidence>
<dbReference type="GO" id="GO:0005829">
    <property type="term" value="C:cytosol"/>
    <property type="evidence" value="ECO:0007669"/>
    <property type="project" value="TreeGrafter"/>
</dbReference>
<reference evidence="3 4" key="1">
    <citation type="submission" date="2016-04" db="EMBL/GenBank/DDBJ databases">
        <title>Deep-sea bacteria in the southern Pacific.</title>
        <authorList>
            <person name="Tang K."/>
        </authorList>
    </citation>
    <scope>NUCLEOTIDE SEQUENCE [LARGE SCALE GENOMIC DNA]</scope>
    <source>
        <strain evidence="3 4">JLT2014</strain>
    </source>
</reference>
<gene>
    <name evidence="3" type="ORF">Ga0080574_TMP3741</name>
</gene>
<dbReference type="InterPro" id="IPR006683">
    <property type="entry name" value="Thioestr_dom"/>
</dbReference>
<dbReference type="SUPFAM" id="SSF54637">
    <property type="entry name" value="Thioesterase/thiol ester dehydrase-isomerase"/>
    <property type="match status" value="1"/>
</dbReference>
<evidence type="ECO:0000313" key="3">
    <source>
        <dbReference type="EMBL" id="APZ54075.1"/>
    </source>
</evidence>
<dbReference type="InterPro" id="IPR003736">
    <property type="entry name" value="PAAI_dom"/>
</dbReference>
<accession>A0A1P8UXG2</accession>
<dbReference type="Pfam" id="PF03061">
    <property type="entry name" value="4HBT"/>
    <property type="match status" value="1"/>
</dbReference>
<dbReference type="OrthoDB" id="9813158at2"/>
<protein>
    <recommendedName>
        <fullName evidence="2">Thioesterase domain-containing protein</fullName>
    </recommendedName>
</protein>
<keyword evidence="1" id="KW-0378">Hydrolase</keyword>
<dbReference type="RefSeq" id="WP_076703252.1">
    <property type="nucleotide sequence ID" value="NZ_CP015093.1"/>
</dbReference>
<name>A0A1P8UXG2_9RHOB</name>
<evidence type="ECO:0000313" key="4">
    <source>
        <dbReference type="Proteomes" id="UP000187059"/>
    </source>
</evidence>
<dbReference type="EMBL" id="CP015093">
    <property type="protein sequence ID" value="APZ54075.1"/>
    <property type="molecule type" value="Genomic_DNA"/>
</dbReference>
<feature type="domain" description="Thioesterase" evidence="2">
    <location>
        <begin position="51"/>
        <end position="125"/>
    </location>
</feature>
<dbReference type="Proteomes" id="UP000187059">
    <property type="component" value="Chromosome"/>
</dbReference>
<dbReference type="PANTHER" id="PTHR43240:SF7">
    <property type="entry name" value="BLR7284 PROTEIN"/>
    <property type="match status" value="1"/>
</dbReference>
<dbReference type="NCBIfam" id="TIGR00369">
    <property type="entry name" value="unchar_dom_1"/>
    <property type="match status" value="1"/>
</dbReference>
<dbReference type="PANTHER" id="PTHR43240">
    <property type="entry name" value="1,4-DIHYDROXY-2-NAPHTHOYL-COA THIOESTERASE 1"/>
    <property type="match status" value="1"/>
</dbReference>
<dbReference type="GO" id="GO:0061522">
    <property type="term" value="F:1,4-dihydroxy-2-naphthoyl-CoA thioesterase activity"/>
    <property type="evidence" value="ECO:0007669"/>
    <property type="project" value="TreeGrafter"/>
</dbReference>
<sequence length="141" mass="14711">MSADKTGIAREFMDSIPQARALRLELLEVTDGAAVLRLPYDPEIVGDPETGVIHGGAVSTLMDSCCGTAVIAHPGNPGATATISLRIDYLRAAAPGQAVTARAECFHVTRSVAFVRATAHDDETGCPVAMATGTFTVEARQ</sequence>
<organism evidence="3 4">
    <name type="scientific">Salipiger abyssi</name>
    <dbReference type="NCBI Taxonomy" id="1250539"/>
    <lineage>
        <taxon>Bacteria</taxon>
        <taxon>Pseudomonadati</taxon>
        <taxon>Pseudomonadota</taxon>
        <taxon>Alphaproteobacteria</taxon>
        <taxon>Rhodobacterales</taxon>
        <taxon>Roseobacteraceae</taxon>
        <taxon>Salipiger</taxon>
    </lineage>
</organism>
<dbReference type="CDD" id="cd03443">
    <property type="entry name" value="PaaI_thioesterase"/>
    <property type="match status" value="1"/>
</dbReference>
<keyword evidence="4" id="KW-1185">Reference proteome</keyword>